<dbReference type="Pfam" id="PF02929">
    <property type="entry name" value="Bgal_small_N"/>
    <property type="match status" value="1"/>
</dbReference>
<evidence type="ECO:0000256" key="2">
    <source>
        <dbReference type="ARBA" id="ARBA00012756"/>
    </source>
</evidence>
<dbReference type="InterPro" id="IPR011013">
    <property type="entry name" value="Gal_mutarotase_sf_dom"/>
</dbReference>
<evidence type="ECO:0000313" key="6">
    <source>
        <dbReference type="EMBL" id="MBW7461768.1"/>
    </source>
</evidence>
<sequence length="158" mass="18074">AGHEITFHQLEWMSGVQSDPKPEAVHAWQPPIQVEHKGHRLMVEGFDFQHEFDLIEGTLQRLSRNGVEMLDAPARFSIWRAPTDNDMHVKEKWCNEGYDRAITKVYQCDWEQTGEGAIEVRSRFSIGAVSRFTILRGEACWRVSPSGAVDLLVKVKRG</sequence>
<evidence type="ECO:0000256" key="3">
    <source>
        <dbReference type="ARBA" id="ARBA00022801"/>
    </source>
</evidence>
<proteinExistence type="predicted"/>
<evidence type="ECO:0000256" key="4">
    <source>
        <dbReference type="ARBA" id="ARBA00023295"/>
    </source>
</evidence>
<dbReference type="PANTHER" id="PTHR46323:SF2">
    <property type="entry name" value="BETA-GALACTOSIDASE"/>
    <property type="match status" value="1"/>
</dbReference>
<evidence type="ECO:0000259" key="5">
    <source>
        <dbReference type="Pfam" id="PF02929"/>
    </source>
</evidence>
<dbReference type="InterPro" id="IPR050347">
    <property type="entry name" value="Bact_Beta-galactosidase"/>
</dbReference>
<dbReference type="GO" id="GO:0016787">
    <property type="term" value="F:hydrolase activity"/>
    <property type="evidence" value="ECO:0007669"/>
    <property type="project" value="UniProtKB-KW"/>
</dbReference>
<feature type="domain" description="Beta galactosidase small chain/" evidence="5">
    <location>
        <begin position="46"/>
        <end position="153"/>
    </location>
</feature>
<evidence type="ECO:0000313" key="7">
    <source>
        <dbReference type="Proteomes" id="UP001519887"/>
    </source>
</evidence>
<comment type="caution">
    <text evidence="6">The sequence shown here is derived from an EMBL/GenBank/DDBJ whole genome shotgun (WGS) entry which is preliminary data.</text>
</comment>
<feature type="non-terminal residue" evidence="6">
    <location>
        <position position="158"/>
    </location>
</feature>
<dbReference type="InterPro" id="IPR004199">
    <property type="entry name" value="B-gal_small/dom_5"/>
</dbReference>
<dbReference type="EMBL" id="JAHZIK010003255">
    <property type="protein sequence ID" value="MBW7461768.1"/>
    <property type="molecule type" value="Genomic_DNA"/>
</dbReference>
<dbReference type="InterPro" id="IPR014718">
    <property type="entry name" value="GH-type_carb-bd"/>
</dbReference>
<accession>A0ABS7CLF9</accession>
<gene>
    <name evidence="6" type="ORF">K0U00_47725</name>
</gene>
<comment type="catalytic activity">
    <reaction evidence="1">
        <text>Hydrolysis of terminal non-reducing beta-D-galactose residues in beta-D-galactosides.</text>
        <dbReference type="EC" id="3.2.1.23"/>
    </reaction>
</comment>
<protein>
    <recommendedName>
        <fullName evidence="2">beta-galactosidase</fullName>
        <ecNumber evidence="2">3.2.1.23</ecNumber>
    </recommendedName>
</protein>
<dbReference type="SUPFAM" id="SSF74650">
    <property type="entry name" value="Galactose mutarotase-like"/>
    <property type="match status" value="1"/>
</dbReference>
<reference evidence="6 7" key="1">
    <citation type="submission" date="2021-07" db="EMBL/GenBank/DDBJ databases">
        <title>Paenibacillus radiodurans sp. nov., isolated from the southeastern edge of Tengger Desert.</title>
        <authorList>
            <person name="Zhang G."/>
        </authorList>
    </citation>
    <scope>NUCLEOTIDE SEQUENCE [LARGE SCALE GENOMIC DNA]</scope>
    <source>
        <strain evidence="6 7">CCM 7311</strain>
    </source>
</reference>
<keyword evidence="3 6" id="KW-0378">Hydrolase</keyword>
<dbReference type="Gene3D" id="2.70.98.10">
    <property type="match status" value="1"/>
</dbReference>
<dbReference type="EC" id="3.2.1.23" evidence="2"/>
<organism evidence="6 7">
    <name type="scientific">Paenibacillus sepulcri</name>
    <dbReference type="NCBI Taxonomy" id="359917"/>
    <lineage>
        <taxon>Bacteria</taxon>
        <taxon>Bacillati</taxon>
        <taxon>Bacillota</taxon>
        <taxon>Bacilli</taxon>
        <taxon>Bacillales</taxon>
        <taxon>Paenibacillaceae</taxon>
        <taxon>Paenibacillus</taxon>
    </lineage>
</organism>
<dbReference type="Proteomes" id="UP001519887">
    <property type="component" value="Unassembled WGS sequence"/>
</dbReference>
<evidence type="ECO:0000256" key="1">
    <source>
        <dbReference type="ARBA" id="ARBA00001412"/>
    </source>
</evidence>
<dbReference type="PANTHER" id="PTHR46323">
    <property type="entry name" value="BETA-GALACTOSIDASE"/>
    <property type="match status" value="1"/>
</dbReference>
<name>A0ABS7CLF9_9BACL</name>
<keyword evidence="4" id="KW-0326">Glycosidase</keyword>
<feature type="non-terminal residue" evidence="6">
    <location>
        <position position="1"/>
    </location>
</feature>
<keyword evidence="7" id="KW-1185">Reference proteome</keyword>